<dbReference type="OrthoDB" id="2411727at2"/>
<keyword evidence="1" id="KW-0472">Membrane</keyword>
<gene>
    <name evidence="2" type="ORF">BU112_07390</name>
</gene>
<evidence type="ECO:0000313" key="3">
    <source>
        <dbReference type="Proteomes" id="UP000286317"/>
    </source>
</evidence>
<evidence type="ECO:0000256" key="1">
    <source>
        <dbReference type="SAM" id="Phobius"/>
    </source>
</evidence>
<sequence>MYLRYWKNTFNYKGVSKFSHLLLCVLINFVILILYLICGILIPLEWENTFVDIYYWILLAMVFPTISMIVRVVRRYIYRFKNVN</sequence>
<keyword evidence="3" id="KW-1185">Reference proteome</keyword>
<comment type="caution">
    <text evidence="2">The sequence shown here is derived from an EMBL/GenBank/DDBJ whole genome shotgun (WGS) entry which is preliminary data.</text>
</comment>
<keyword evidence="1" id="KW-0812">Transmembrane</keyword>
<name>A0A418IFJ5_9STAP</name>
<protein>
    <submittedName>
        <fullName evidence="2">Uncharacterized protein</fullName>
    </submittedName>
</protein>
<dbReference type="EMBL" id="QXUF01000043">
    <property type="protein sequence ID" value="RIN00935.1"/>
    <property type="molecule type" value="Genomic_DNA"/>
</dbReference>
<keyword evidence="1" id="KW-1133">Transmembrane helix</keyword>
<proteinExistence type="predicted"/>
<accession>A0A418IFJ5</accession>
<feature type="transmembrane region" description="Helical" evidence="1">
    <location>
        <begin position="54"/>
        <end position="73"/>
    </location>
</feature>
<feature type="transmembrane region" description="Helical" evidence="1">
    <location>
        <begin position="21"/>
        <end position="42"/>
    </location>
</feature>
<evidence type="ECO:0000313" key="2">
    <source>
        <dbReference type="EMBL" id="RIN00935.1"/>
    </source>
</evidence>
<organism evidence="2 3">
    <name type="scientific">Staphylococcus shinii</name>
    <dbReference type="NCBI Taxonomy" id="2912228"/>
    <lineage>
        <taxon>Bacteria</taxon>
        <taxon>Bacillati</taxon>
        <taxon>Bacillota</taxon>
        <taxon>Bacilli</taxon>
        <taxon>Bacillales</taxon>
        <taxon>Staphylococcaceae</taxon>
        <taxon>Staphylococcus</taxon>
    </lineage>
</organism>
<dbReference type="Proteomes" id="UP000286317">
    <property type="component" value="Unassembled WGS sequence"/>
</dbReference>
<reference evidence="2 3" key="1">
    <citation type="journal article" date="2016" name="Front. Microbiol.">
        <title>Comprehensive Phylogenetic Analysis of Bovine Non-aureus Staphylococci Species Based on Whole-Genome Sequencing.</title>
        <authorList>
            <person name="Naushad S."/>
            <person name="Barkema H.W."/>
            <person name="Luby C."/>
            <person name="Condas L.A."/>
            <person name="Nobrega D.B."/>
            <person name="Carson D.A."/>
            <person name="De Buck J."/>
        </authorList>
    </citation>
    <scope>NUCLEOTIDE SEQUENCE [LARGE SCALE GENOMIC DNA]</scope>
    <source>
        <strain evidence="2 3">SNUC 4554</strain>
    </source>
</reference>
<dbReference type="AlphaFoldDB" id="A0A418IFJ5"/>